<dbReference type="PANTHER" id="PTHR33376:SF15">
    <property type="entry name" value="BLL6794 PROTEIN"/>
    <property type="match status" value="1"/>
</dbReference>
<evidence type="ECO:0000313" key="6">
    <source>
        <dbReference type="Proteomes" id="UP000231553"/>
    </source>
</evidence>
<dbReference type="OrthoDB" id="7672577at2"/>
<evidence type="ECO:0000256" key="3">
    <source>
        <dbReference type="ARBA" id="ARBA00022764"/>
    </source>
</evidence>
<dbReference type="EMBL" id="PGTB01000013">
    <property type="protein sequence ID" value="PJE37537.1"/>
    <property type="molecule type" value="Genomic_DNA"/>
</dbReference>
<keyword evidence="2 4" id="KW-0732">Signal</keyword>
<comment type="subcellular location">
    <subcellularLocation>
        <location evidence="1">Periplasm</location>
    </subcellularLocation>
</comment>
<proteinExistence type="predicted"/>
<evidence type="ECO:0000256" key="1">
    <source>
        <dbReference type="ARBA" id="ARBA00004418"/>
    </source>
</evidence>
<comment type="caution">
    <text evidence="5">The sequence shown here is derived from an EMBL/GenBank/DDBJ whole genome shotgun (WGS) entry which is preliminary data.</text>
</comment>
<dbReference type="CDD" id="cd13665">
    <property type="entry name" value="PBP2_TRAP_Dctp3_4"/>
    <property type="match status" value="1"/>
</dbReference>
<keyword evidence="6" id="KW-1185">Reference proteome</keyword>
<dbReference type="Gene3D" id="3.40.190.170">
    <property type="entry name" value="Bacterial extracellular solute-binding protein, family 7"/>
    <property type="match status" value="1"/>
</dbReference>
<dbReference type="InterPro" id="IPR038404">
    <property type="entry name" value="TRAP_DctP_sf"/>
</dbReference>
<feature type="chain" id="PRO_5014779723" description="C4-dicarboxylate ABC transporter substrate-binding protein" evidence="4">
    <location>
        <begin position="27"/>
        <end position="339"/>
    </location>
</feature>
<evidence type="ECO:0000313" key="5">
    <source>
        <dbReference type="EMBL" id="PJE37537.1"/>
    </source>
</evidence>
<dbReference type="Proteomes" id="UP000231553">
    <property type="component" value="Unassembled WGS sequence"/>
</dbReference>
<sequence length="339" mass="36573">MFKKTALAVAAAAALALSAVPRSALAEQLTIASFLPGPHHLHTRMLGWFGEELEKQSGGELSIQLFPGGQLGAGPVQQYKRALEGVADMTLGVSAYTPTVFPKTMLAILPGSSNTAVESTGRLWDAYEAHLADEYDEVKLIALMTVAGNVISSTRDLSTLDAFAGAKLVPYAAMTQPILESLGAVPVQMPITDVYTGLSTGTIDAAYTSYSNITPPWNFWDVTPYFVENVPVQFAVLFLVMNKERYQSLSDEQRALIDSLSGRVLSMKGAESFDLADTLSKQQMADNPDKMKNSQVVRITDDERARVIARSQDGLQAIFAAYRAKGIADAEAVYQALNP</sequence>
<feature type="signal peptide" evidence="4">
    <location>
        <begin position="1"/>
        <end position="26"/>
    </location>
</feature>
<evidence type="ECO:0008006" key="7">
    <source>
        <dbReference type="Google" id="ProtNLM"/>
    </source>
</evidence>
<organism evidence="5 6">
    <name type="scientific">Pseudooceanicola lipolyticus</name>
    <dbReference type="NCBI Taxonomy" id="2029104"/>
    <lineage>
        <taxon>Bacteria</taxon>
        <taxon>Pseudomonadati</taxon>
        <taxon>Pseudomonadota</taxon>
        <taxon>Alphaproteobacteria</taxon>
        <taxon>Rhodobacterales</taxon>
        <taxon>Paracoccaceae</taxon>
        <taxon>Pseudooceanicola</taxon>
    </lineage>
</organism>
<dbReference type="GO" id="GO:0055085">
    <property type="term" value="P:transmembrane transport"/>
    <property type="evidence" value="ECO:0007669"/>
    <property type="project" value="InterPro"/>
</dbReference>
<dbReference type="GO" id="GO:0042597">
    <property type="term" value="C:periplasmic space"/>
    <property type="evidence" value="ECO:0007669"/>
    <property type="project" value="UniProtKB-SubCell"/>
</dbReference>
<protein>
    <recommendedName>
        <fullName evidence="7">C4-dicarboxylate ABC transporter substrate-binding protein</fullName>
    </recommendedName>
</protein>
<dbReference type="AlphaFoldDB" id="A0A2M8J435"/>
<dbReference type="Pfam" id="PF03480">
    <property type="entry name" value="DctP"/>
    <property type="match status" value="1"/>
</dbReference>
<evidence type="ECO:0000256" key="2">
    <source>
        <dbReference type="ARBA" id="ARBA00022729"/>
    </source>
</evidence>
<dbReference type="NCBIfam" id="NF037995">
    <property type="entry name" value="TRAP_S1"/>
    <property type="match status" value="1"/>
</dbReference>
<reference evidence="5 6" key="1">
    <citation type="journal article" date="2018" name="Int. J. Syst. Evol. Microbiol.">
        <title>Pseudooceanicola lipolyticus sp. nov., a marine alphaproteobacterium, reclassification of Oceanicola flagellatus as Pseudooceanicola flagellatus comb. nov. and emended description of the genus Pseudooceanicola.</title>
        <authorList>
            <person name="Huang M.-M."/>
            <person name="Guo L.-L."/>
            <person name="Wu Y.-H."/>
            <person name="Lai Q.-L."/>
            <person name="Shao Z.-Z."/>
            <person name="Wang C.-S."/>
            <person name="Wu M."/>
            <person name="Xu X.-W."/>
        </authorList>
    </citation>
    <scope>NUCLEOTIDE SEQUENCE [LARGE SCALE GENOMIC DNA]</scope>
    <source>
        <strain evidence="5 6">157</strain>
    </source>
</reference>
<accession>A0A2M8J435</accession>
<evidence type="ECO:0000256" key="4">
    <source>
        <dbReference type="SAM" id="SignalP"/>
    </source>
</evidence>
<dbReference type="PANTHER" id="PTHR33376">
    <property type="match status" value="1"/>
</dbReference>
<keyword evidence="3" id="KW-0574">Periplasm</keyword>
<dbReference type="InterPro" id="IPR018389">
    <property type="entry name" value="DctP_fam"/>
</dbReference>
<dbReference type="RefSeq" id="WP_100161718.1">
    <property type="nucleotide sequence ID" value="NZ_PGTB01000013.1"/>
</dbReference>
<gene>
    <name evidence="5" type="ORF">CVM52_06610</name>
</gene>
<name>A0A2M8J435_9RHOB</name>